<reference evidence="2 3" key="1">
    <citation type="submission" date="2017-08" db="EMBL/GenBank/DDBJ databases">
        <title>The complete genome sequence of moderately halophilic actinomycete Actinopolyspora erythraea YIM 90600, the producer of novel erythromycin, novel actinopolysporins A-C and tubercidin.</title>
        <authorList>
            <person name="Yin M."/>
            <person name="Tang S."/>
        </authorList>
    </citation>
    <scope>NUCLEOTIDE SEQUENCE [LARGE SCALE GENOMIC DNA]</scope>
    <source>
        <strain evidence="2 3">YIM 90600</strain>
    </source>
</reference>
<dbReference type="Proteomes" id="UP000215043">
    <property type="component" value="Chromosome"/>
</dbReference>
<dbReference type="KEGG" id="aey:CDG81_11780"/>
<sequence length="134" mass="15985">MSETLRSNERYREGSCPCPCCGYLVHDSPPGSYDICRVCFWEDDLVQLRWPWYIDGANSESLVEAQNQYCTDIHAGRSRLSKWFAKKGPLKESEFRPIDPEIDNFDSVHDTKYEWPKDNTLLYWWRSSFWMRNE</sequence>
<dbReference type="AlphaFoldDB" id="A0A223RSJ2"/>
<organism evidence="2 3">
    <name type="scientific">Actinopolyspora erythraea</name>
    <dbReference type="NCBI Taxonomy" id="414996"/>
    <lineage>
        <taxon>Bacteria</taxon>
        <taxon>Bacillati</taxon>
        <taxon>Actinomycetota</taxon>
        <taxon>Actinomycetes</taxon>
        <taxon>Actinopolysporales</taxon>
        <taxon>Actinopolysporaceae</taxon>
        <taxon>Actinopolyspora</taxon>
    </lineage>
</organism>
<gene>
    <name evidence="2" type="ORF">CDG81_11780</name>
</gene>
<name>A0A223RSJ2_9ACTN</name>
<dbReference type="InterPro" id="IPR025983">
    <property type="entry name" value="Cys_rich_CPCC"/>
</dbReference>
<evidence type="ECO:0000313" key="3">
    <source>
        <dbReference type="Proteomes" id="UP000215043"/>
    </source>
</evidence>
<proteinExistence type="predicted"/>
<accession>A0A223RSJ2</accession>
<dbReference type="OrthoDB" id="1456570at2"/>
<protein>
    <recommendedName>
        <fullName evidence="1">Cysteine-rich CPCC domain-containing protein</fullName>
    </recommendedName>
</protein>
<dbReference type="EMBL" id="CP022752">
    <property type="protein sequence ID" value="ASU78846.1"/>
    <property type="molecule type" value="Genomic_DNA"/>
</dbReference>
<evidence type="ECO:0000259" key="1">
    <source>
        <dbReference type="Pfam" id="PF14206"/>
    </source>
</evidence>
<feature type="domain" description="Cysteine-rich CPCC" evidence="1">
    <location>
        <begin position="16"/>
        <end position="70"/>
    </location>
</feature>
<evidence type="ECO:0000313" key="2">
    <source>
        <dbReference type="EMBL" id="ASU78846.1"/>
    </source>
</evidence>
<dbReference type="Pfam" id="PF14206">
    <property type="entry name" value="Cys_rich_CPCC"/>
    <property type="match status" value="1"/>
</dbReference>